<dbReference type="GO" id="GO:0042276">
    <property type="term" value="P:error-prone translesion synthesis"/>
    <property type="evidence" value="ECO:0007669"/>
    <property type="project" value="TreeGrafter"/>
</dbReference>
<dbReference type="EMBL" id="CAEZTD010000009">
    <property type="protein sequence ID" value="CAB4553400.1"/>
    <property type="molecule type" value="Genomic_DNA"/>
</dbReference>
<dbReference type="AlphaFoldDB" id="A0A6J6CPA0"/>
<dbReference type="Gene3D" id="3.30.70.270">
    <property type="match status" value="1"/>
</dbReference>
<evidence type="ECO:0000259" key="2">
    <source>
        <dbReference type="PROSITE" id="PS50173"/>
    </source>
</evidence>
<dbReference type="PANTHER" id="PTHR11076:SF33">
    <property type="entry name" value="DNA POLYMERASE KAPPA"/>
    <property type="match status" value="1"/>
</dbReference>
<dbReference type="Gene3D" id="3.40.1170.60">
    <property type="match status" value="1"/>
</dbReference>
<dbReference type="NCBIfam" id="NF003015">
    <property type="entry name" value="PRK03858.1"/>
    <property type="match status" value="1"/>
</dbReference>
<sequence>MTSPLAGNPQEHNGSSPSPVILHVDMDAFFASVELLDRPDARGKPAVVAHDSARSVVTSATYEARALGIRSAMSLTMARRLCPHVIVLEPHFAKYQHYSRLVMDIFRSFTPTVEPLSIDEAFLDVSGARRAIGDGPFIASEIRRRVLDETGLTCSVGIATTKFIAKLASQSCKPDGMLEIEADRVLEFLHPLPIRALWGVGPQTAKVLERRGIRTVADIAETPQQSLVSALGDGVGRHLHELANGRDDRPVLARAREKSISRAHTFDSDVNDMNTIRALMLSQSDRVARSLREAGLDARTISIGVTFANFQSVSRSTTLQQPTQTGREILNVALELFSEFNPRDLGVRLLSVRASNLIDSGSAPLGLWSDADEAWTDVENAIDDVSAKFGDDAVRPASLIKRNDLSARIGESSD</sequence>
<evidence type="ECO:0000256" key="1">
    <source>
        <dbReference type="ARBA" id="ARBA00010945"/>
    </source>
</evidence>
<organism evidence="3">
    <name type="scientific">freshwater metagenome</name>
    <dbReference type="NCBI Taxonomy" id="449393"/>
    <lineage>
        <taxon>unclassified sequences</taxon>
        <taxon>metagenomes</taxon>
        <taxon>ecological metagenomes</taxon>
    </lineage>
</organism>
<dbReference type="InterPro" id="IPR017961">
    <property type="entry name" value="DNA_pol_Y-fam_little_finger"/>
</dbReference>
<dbReference type="SUPFAM" id="SSF100879">
    <property type="entry name" value="Lesion bypass DNA polymerase (Y-family), little finger domain"/>
    <property type="match status" value="1"/>
</dbReference>
<dbReference type="InterPro" id="IPR043128">
    <property type="entry name" value="Rev_trsase/Diguanyl_cyclase"/>
</dbReference>
<dbReference type="InterPro" id="IPR043502">
    <property type="entry name" value="DNA/RNA_pol_sf"/>
</dbReference>
<dbReference type="Gene3D" id="3.30.1490.100">
    <property type="entry name" value="DNA polymerase, Y-family, little finger domain"/>
    <property type="match status" value="1"/>
</dbReference>
<reference evidence="3" key="1">
    <citation type="submission" date="2020-05" db="EMBL/GenBank/DDBJ databases">
        <authorList>
            <person name="Chiriac C."/>
            <person name="Salcher M."/>
            <person name="Ghai R."/>
            <person name="Kavagutti S V."/>
        </authorList>
    </citation>
    <scope>NUCLEOTIDE SEQUENCE</scope>
</reference>
<dbReference type="InterPro" id="IPR001126">
    <property type="entry name" value="UmuC"/>
</dbReference>
<dbReference type="GO" id="GO:0005829">
    <property type="term" value="C:cytosol"/>
    <property type="evidence" value="ECO:0007669"/>
    <property type="project" value="TreeGrafter"/>
</dbReference>
<dbReference type="HAMAP" id="MF_01113">
    <property type="entry name" value="DNApol_IV"/>
    <property type="match status" value="1"/>
</dbReference>
<dbReference type="Pfam" id="PF11799">
    <property type="entry name" value="IMS_C"/>
    <property type="match status" value="1"/>
</dbReference>
<dbReference type="InterPro" id="IPR036775">
    <property type="entry name" value="DNA_pol_Y-fam_lit_finger_sf"/>
</dbReference>
<dbReference type="SUPFAM" id="SSF56672">
    <property type="entry name" value="DNA/RNA polymerases"/>
    <property type="match status" value="1"/>
</dbReference>
<dbReference type="Pfam" id="PF11798">
    <property type="entry name" value="IMS_HHH"/>
    <property type="match status" value="1"/>
</dbReference>
<evidence type="ECO:0000313" key="3">
    <source>
        <dbReference type="EMBL" id="CAB4553400.1"/>
    </source>
</evidence>
<dbReference type="GO" id="GO:0003887">
    <property type="term" value="F:DNA-directed DNA polymerase activity"/>
    <property type="evidence" value="ECO:0007669"/>
    <property type="project" value="InterPro"/>
</dbReference>
<dbReference type="InterPro" id="IPR050116">
    <property type="entry name" value="DNA_polymerase-Y"/>
</dbReference>
<accession>A0A6J6CPA0</accession>
<dbReference type="InterPro" id="IPR022880">
    <property type="entry name" value="DNApol_IV"/>
</dbReference>
<proteinExistence type="inferred from homology"/>
<comment type="similarity">
    <text evidence="1">Belongs to the DNA polymerase type-Y family.</text>
</comment>
<gene>
    <name evidence="3" type="ORF">UFOPK1591_00208</name>
</gene>
<dbReference type="PROSITE" id="PS50173">
    <property type="entry name" value="UMUC"/>
    <property type="match status" value="1"/>
</dbReference>
<name>A0A6J6CPA0_9ZZZZ</name>
<dbReference type="GO" id="GO:0006281">
    <property type="term" value="P:DNA repair"/>
    <property type="evidence" value="ECO:0007669"/>
    <property type="project" value="InterPro"/>
</dbReference>
<dbReference type="GO" id="GO:0009432">
    <property type="term" value="P:SOS response"/>
    <property type="evidence" value="ECO:0007669"/>
    <property type="project" value="TreeGrafter"/>
</dbReference>
<dbReference type="NCBIfam" id="NF002677">
    <property type="entry name" value="PRK02406.1"/>
    <property type="match status" value="1"/>
</dbReference>
<protein>
    <submittedName>
        <fullName evidence="3">Unannotated protein</fullName>
    </submittedName>
</protein>
<dbReference type="Gene3D" id="1.10.150.20">
    <property type="entry name" value="5' to 3' exonuclease, C-terminal subdomain"/>
    <property type="match status" value="1"/>
</dbReference>
<dbReference type="Pfam" id="PF00817">
    <property type="entry name" value="IMS"/>
    <property type="match status" value="1"/>
</dbReference>
<dbReference type="CDD" id="cd03586">
    <property type="entry name" value="PolY_Pol_IV_kappa"/>
    <property type="match status" value="1"/>
</dbReference>
<dbReference type="PANTHER" id="PTHR11076">
    <property type="entry name" value="DNA REPAIR POLYMERASE UMUC / TRANSFERASE FAMILY MEMBER"/>
    <property type="match status" value="1"/>
</dbReference>
<dbReference type="GO" id="GO:0003684">
    <property type="term" value="F:damaged DNA binding"/>
    <property type="evidence" value="ECO:0007669"/>
    <property type="project" value="InterPro"/>
</dbReference>
<feature type="domain" description="UmuC" evidence="2">
    <location>
        <begin position="21"/>
        <end position="201"/>
    </location>
</feature>
<dbReference type="InterPro" id="IPR024728">
    <property type="entry name" value="PolY_HhH_motif"/>
</dbReference>